<dbReference type="Pfam" id="PF09796">
    <property type="entry name" value="QCR10"/>
    <property type="match status" value="1"/>
</dbReference>
<keyword evidence="1" id="KW-1133">Transmembrane helix</keyword>
<evidence type="ECO:0000256" key="1">
    <source>
        <dbReference type="SAM" id="Phobius"/>
    </source>
</evidence>
<reference evidence="2" key="1">
    <citation type="submission" date="2010-03" db="EMBL/GenBank/DDBJ databases">
        <title>Annotation of Blastomyces dermatitidis strain ATCC 18188.</title>
        <authorList>
            <consortium name="The Broad Institute Genome Sequencing Platform"/>
            <consortium name="Broad Institute Genome Sequencing Center for Infectious Disease."/>
            <person name="Cuomo C."/>
            <person name="Klein B."/>
            <person name="Sullivan T."/>
            <person name="Heitman J."/>
            <person name="Young S."/>
            <person name="Zeng Q."/>
            <person name="Gargeya S."/>
            <person name="Alvarado L."/>
            <person name="Berlin A.M."/>
            <person name="Chapman S.B."/>
            <person name="Chen Z."/>
            <person name="Freedman E."/>
            <person name="Gellesch M."/>
            <person name="Goldberg J."/>
            <person name="Griggs A."/>
            <person name="Gujja S."/>
            <person name="Heilman E."/>
            <person name="Heiman D."/>
            <person name="Howarth C."/>
            <person name="Mehta T."/>
            <person name="Neiman D."/>
            <person name="Pearson M."/>
            <person name="Roberts A."/>
            <person name="Saif S."/>
            <person name="Shea T."/>
            <person name="Shenoy N."/>
            <person name="Sisk P."/>
            <person name="Stolte C."/>
            <person name="Sykes S."/>
            <person name="White J."/>
            <person name="Yandava C."/>
            <person name="Haas B."/>
            <person name="Nusbaum C."/>
            <person name="Birren B."/>
        </authorList>
    </citation>
    <scope>NUCLEOTIDE SEQUENCE</scope>
    <source>
        <strain evidence="2">ATCC 18188</strain>
    </source>
</reference>
<dbReference type="AlphaFoldDB" id="A0A0J9ET66"/>
<gene>
    <name evidence="2" type="ORF">BDDG_13441</name>
</gene>
<name>A0A0J9ET66_AJEDA</name>
<dbReference type="InterPro" id="IPR019182">
    <property type="entry name" value="Cytochrome_b-c1_su10_fun"/>
</dbReference>
<dbReference type="OrthoDB" id="2391627at2759"/>
<protein>
    <recommendedName>
        <fullName evidence="3">Ubiquinol-cytochrome c reductase subunit 10</fullName>
    </recommendedName>
</protein>
<organism evidence="2">
    <name type="scientific">Ajellomyces dermatitidis (strain ATCC 18188 / CBS 674.68)</name>
    <name type="common">Blastomyces dermatitidis</name>
    <dbReference type="NCBI Taxonomy" id="653446"/>
    <lineage>
        <taxon>Eukaryota</taxon>
        <taxon>Fungi</taxon>
        <taxon>Dikarya</taxon>
        <taxon>Ascomycota</taxon>
        <taxon>Pezizomycotina</taxon>
        <taxon>Eurotiomycetes</taxon>
        <taxon>Eurotiomycetidae</taxon>
        <taxon>Onygenales</taxon>
        <taxon>Ajellomycetaceae</taxon>
        <taxon>Blastomyces</taxon>
    </lineage>
</organism>
<evidence type="ECO:0008006" key="3">
    <source>
        <dbReference type="Google" id="ProtNLM"/>
    </source>
</evidence>
<dbReference type="EMBL" id="GG749711">
    <property type="protein sequence ID" value="KMW69281.1"/>
    <property type="molecule type" value="Genomic_DNA"/>
</dbReference>
<dbReference type="Proteomes" id="UP000007802">
    <property type="component" value="Unassembled WGS sequence"/>
</dbReference>
<keyword evidence="1" id="KW-0812">Transmembrane</keyword>
<dbReference type="PANTHER" id="PTHR28254">
    <property type="entry name" value="CYTOCHROME B-C1 COMPLEX SUBUNIT 10"/>
    <property type="match status" value="1"/>
</dbReference>
<proteinExistence type="predicted"/>
<sequence length="117" mass="13284">MNQLWMRETYYTGRSIFIHNGRIVNLAVPTDIVAFPGSTALTMNFVFRYKKQPHYAGFPLKTSVRYGTIATAFGATAGIFAVFFFGEVPRVRKDILMNIPVIGGYWERSIPPEDNPF</sequence>
<feature type="transmembrane region" description="Helical" evidence="1">
    <location>
        <begin position="66"/>
        <end position="86"/>
    </location>
</feature>
<accession>A0A0J9ET66</accession>
<dbReference type="PANTHER" id="PTHR28254:SF1">
    <property type="entry name" value="CYTOCHROME B-C1 COMPLEX SUBUNIT 10, MITOCHONDRIAL"/>
    <property type="match status" value="1"/>
</dbReference>
<feature type="transmembrane region" description="Helical" evidence="1">
    <location>
        <begin position="23"/>
        <end position="46"/>
    </location>
</feature>
<dbReference type="GO" id="GO:0006122">
    <property type="term" value="P:mitochondrial electron transport, ubiquinol to cytochrome c"/>
    <property type="evidence" value="ECO:0007669"/>
    <property type="project" value="InterPro"/>
</dbReference>
<keyword evidence="1" id="KW-0472">Membrane</keyword>
<dbReference type="GO" id="GO:0005739">
    <property type="term" value="C:mitochondrion"/>
    <property type="evidence" value="ECO:0007669"/>
    <property type="project" value="GOC"/>
</dbReference>
<evidence type="ECO:0000313" key="2">
    <source>
        <dbReference type="EMBL" id="KMW69281.1"/>
    </source>
</evidence>